<evidence type="ECO:0000256" key="7">
    <source>
        <dbReference type="HAMAP-Rule" id="MF_02065"/>
    </source>
</evidence>
<protein>
    <recommendedName>
        <fullName evidence="7">Endolytic murein transglycosylase</fullName>
        <ecNumber evidence="7">4.2.2.29</ecNumber>
    </recommendedName>
    <alternativeName>
        <fullName evidence="7">Peptidoglycan lytic transglycosylase</fullName>
    </alternativeName>
    <alternativeName>
        <fullName evidence="7">Peptidoglycan polymerization terminase</fullName>
    </alternativeName>
</protein>
<keyword evidence="2 7" id="KW-0812">Transmembrane</keyword>
<dbReference type="RefSeq" id="WP_136781273.1">
    <property type="nucleotide sequence ID" value="NZ_SWCO01000002.1"/>
</dbReference>
<evidence type="ECO:0000256" key="5">
    <source>
        <dbReference type="ARBA" id="ARBA00023239"/>
    </source>
</evidence>
<comment type="caution">
    <text evidence="8">The sequence shown here is derived from an EMBL/GenBank/DDBJ whole genome shotgun (WGS) entry which is preliminary data.</text>
</comment>
<dbReference type="EC" id="4.2.2.29" evidence="7"/>
<dbReference type="GO" id="GO:0071555">
    <property type="term" value="P:cell wall organization"/>
    <property type="evidence" value="ECO:0007669"/>
    <property type="project" value="UniProtKB-KW"/>
</dbReference>
<keyword evidence="5 7" id="KW-0456">Lyase</keyword>
<dbReference type="Gene3D" id="3.30.160.60">
    <property type="entry name" value="Classic Zinc Finger"/>
    <property type="match status" value="1"/>
</dbReference>
<keyword evidence="3 7" id="KW-1133">Transmembrane helix</keyword>
<dbReference type="GO" id="GO:0005886">
    <property type="term" value="C:plasma membrane"/>
    <property type="evidence" value="ECO:0007669"/>
    <property type="project" value="UniProtKB-UniRule"/>
</dbReference>
<evidence type="ECO:0000256" key="2">
    <source>
        <dbReference type="ARBA" id="ARBA00022692"/>
    </source>
</evidence>
<dbReference type="OrthoDB" id="9814591at2"/>
<evidence type="ECO:0000313" key="8">
    <source>
        <dbReference type="EMBL" id="TKB04255.1"/>
    </source>
</evidence>
<dbReference type="GO" id="GO:0008932">
    <property type="term" value="F:lytic endotransglycosylase activity"/>
    <property type="evidence" value="ECO:0007669"/>
    <property type="project" value="UniProtKB-UniRule"/>
</dbReference>
<dbReference type="PANTHER" id="PTHR30518:SF2">
    <property type="entry name" value="ENDOLYTIC MUREIN TRANSGLYCOSYLASE"/>
    <property type="match status" value="1"/>
</dbReference>
<evidence type="ECO:0000313" key="9">
    <source>
        <dbReference type="Proteomes" id="UP000305471"/>
    </source>
</evidence>
<dbReference type="PANTHER" id="PTHR30518">
    <property type="entry name" value="ENDOLYTIC MUREIN TRANSGLYCOSYLASE"/>
    <property type="match status" value="1"/>
</dbReference>
<sequence>MKRIVIILLSLIMLVAVGGACSVMYVSSEVSAELNVESETLFTIENGSNAYRTVKHLRKVGVTEVSPFVAKVWLKFFAGNTVVKSGTYMLRPGQSLVDVFTLFTQGDEHLFAVSLVEGLTLAQWLEALKQNTDLVFDLNEEKLDQLTKNNGVDWCCDNVSQTEGVYLADTYFFSKGTAASEILKRAHRALVDFVSREWEQRDVELPLATPYEALILASIIEKETAVPEERDMISGVFVNRLNRNMRLQTDPTVIYGIGPTFDGNITRKHLRTATPYNTYVIKGLPPTPIAMAGKAAIHAALHPLTTDALYFVAKGDGSHQFSTTLADHNAAVRKYQLKR</sequence>
<dbReference type="GO" id="GO:0009252">
    <property type="term" value="P:peptidoglycan biosynthetic process"/>
    <property type="evidence" value="ECO:0007669"/>
    <property type="project" value="UniProtKB-UniRule"/>
</dbReference>
<dbReference type="HAMAP" id="MF_02065">
    <property type="entry name" value="MltG"/>
    <property type="match status" value="1"/>
</dbReference>
<gene>
    <name evidence="7 8" type="primary">mltG</name>
    <name evidence="8" type="ORF">E5672_05485</name>
</gene>
<feature type="site" description="Important for catalytic activity" evidence="7">
    <location>
        <position position="223"/>
    </location>
</feature>
<proteinExistence type="inferred from homology"/>
<keyword evidence="9" id="KW-1185">Reference proteome</keyword>
<reference evidence="8 9" key="1">
    <citation type="submission" date="2019-04" db="EMBL/GenBank/DDBJ databases">
        <title>Alteromonas portus sp. nov., an alginate lyase-excreting marine bacterium.</title>
        <authorList>
            <person name="Huang H."/>
            <person name="Mo K."/>
            <person name="Bao S."/>
        </authorList>
    </citation>
    <scope>NUCLEOTIDE SEQUENCE [LARGE SCALE GENOMIC DNA]</scope>
    <source>
        <strain evidence="8 9">HB161718</strain>
    </source>
</reference>
<comment type="catalytic activity">
    <reaction evidence="7">
        <text>a peptidoglycan chain = a peptidoglycan chain with N-acetyl-1,6-anhydromuramyl-[peptide] at the reducing end + a peptidoglycan chain with N-acetylglucosamine at the non-reducing end.</text>
        <dbReference type="EC" id="4.2.2.29"/>
    </reaction>
</comment>
<evidence type="ECO:0000256" key="3">
    <source>
        <dbReference type="ARBA" id="ARBA00022989"/>
    </source>
</evidence>
<dbReference type="FunFam" id="3.30.160.60:FF:000242">
    <property type="entry name" value="Endolytic murein transglycosylase"/>
    <property type="match status" value="1"/>
</dbReference>
<dbReference type="InterPro" id="IPR003770">
    <property type="entry name" value="MLTG-like"/>
</dbReference>
<comment type="similarity">
    <text evidence="7">Belongs to the transglycosylase MltG family.</text>
</comment>
<comment type="function">
    <text evidence="7">Functions as a peptidoglycan terminase that cleaves nascent peptidoglycan strands endolytically to terminate their elongation.</text>
</comment>
<dbReference type="PROSITE" id="PS51257">
    <property type="entry name" value="PROKAR_LIPOPROTEIN"/>
    <property type="match status" value="1"/>
</dbReference>
<name>A0A4U0ZJ88_9ALTE</name>
<dbReference type="Proteomes" id="UP000305471">
    <property type="component" value="Unassembled WGS sequence"/>
</dbReference>
<evidence type="ECO:0000256" key="6">
    <source>
        <dbReference type="ARBA" id="ARBA00023316"/>
    </source>
</evidence>
<dbReference type="NCBIfam" id="TIGR00247">
    <property type="entry name" value="endolytic transglycosylase MltG"/>
    <property type="match status" value="1"/>
</dbReference>
<evidence type="ECO:0000256" key="1">
    <source>
        <dbReference type="ARBA" id="ARBA00022475"/>
    </source>
</evidence>
<accession>A0A4U0ZJ88</accession>
<organism evidence="8 9">
    <name type="scientific">Alteromonas portus</name>
    <dbReference type="NCBI Taxonomy" id="2565549"/>
    <lineage>
        <taxon>Bacteria</taxon>
        <taxon>Pseudomonadati</taxon>
        <taxon>Pseudomonadota</taxon>
        <taxon>Gammaproteobacteria</taxon>
        <taxon>Alteromonadales</taxon>
        <taxon>Alteromonadaceae</taxon>
        <taxon>Alteromonas/Salinimonas group</taxon>
        <taxon>Alteromonas</taxon>
    </lineage>
</organism>
<dbReference type="EMBL" id="SWCO01000002">
    <property type="protein sequence ID" value="TKB04255.1"/>
    <property type="molecule type" value="Genomic_DNA"/>
</dbReference>
<dbReference type="AlphaFoldDB" id="A0A4U0ZJ88"/>
<dbReference type="Gene3D" id="3.30.1490.480">
    <property type="entry name" value="Endolytic murein transglycosylase"/>
    <property type="match status" value="1"/>
</dbReference>
<keyword evidence="1 7" id="KW-1003">Cell membrane</keyword>
<dbReference type="Pfam" id="PF02618">
    <property type="entry name" value="YceG"/>
    <property type="match status" value="1"/>
</dbReference>
<evidence type="ECO:0000256" key="4">
    <source>
        <dbReference type="ARBA" id="ARBA00023136"/>
    </source>
</evidence>
<keyword evidence="7" id="KW-0997">Cell inner membrane</keyword>
<keyword evidence="6 7" id="KW-0961">Cell wall biogenesis/degradation</keyword>
<keyword evidence="4 7" id="KW-0472">Membrane</keyword>
<dbReference type="CDD" id="cd08010">
    <property type="entry name" value="MltG_like"/>
    <property type="match status" value="1"/>
</dbReference>